<evidence type="ECO:0000256" key="1">
    <source>
        <dbReference type="SAM" id="MobiDB-lite"/>
    </source>
</evidence>
<protein>
    <submittedName>
        <fullName evidence="3">EAL domain, c-di-GMP-specific phosphodiesterase class I (Or its enzymatically inactive variant)</fullName>
    </submittedName>
</protein>
<feature type="domain" description="EAL" evidence="2">
    <location>
        <begin position="124"/>
        <end position="373"/>
    </location>
</feature>
<dbReference type="PANTHER" id="PTHR33121">
    <property type="entry name" value="CYCLIC DI-GMP PHOSPHODIESTERASE PDEF"/>
    <property type="match status" value="1"/>
</dbReference>
<evidence type="ECO:0000313" key="4">
    <source>
        <dbReference type="Proteomes" id="UP000199119"/>
    </source>
</evidence>
<keyword evidence="4" id="KW-1185">Reference proteome</keyword>
<feature type="region of interest" description="Disordered" evidence="1">
    <location>
        <begin position="385"/>
        <end position="404"/>
    </location>
</feature>
<accession>A0A1I2HBI6</accession>
<dbReference type="CDD" id="cd01948">
    <property type="entry name" value="EAL"/>
    <property type="match status" value="1"/>
</dbReference>
<proteinExistence type="predicted"/>
<dbReference type="Pfam" id="PF00563">
    <property type="entry name" value="EAL"/>
    <property type="match status" value="1"/>
</dbReference>
<dbReference type="Gene3D" id="3.20.20.450">
    <property type="entry name" value="EAL domain"/>
    <property type="match status" value="1"/>
</dbReference>
<evidence type="ECO:0000259" key="2">
    <source>
        <dbReference type="PROSITE" id="PS50883"/>
    </source>
</evidence>
<dbReference type="SUPFAM" id="SSF141868">
    <property type="entry name" value="EAL domain-like"/>
    <property type="match status" value="1"/>
</dbReference>
<organism evidence="3 4">
    <name type="scientific">Paracidovorax wautersii</name>
    <dbReference type="NCBI Taxonomy" id="1177982"/>
    <lineage>
        <taxon>Bacteria</taxon>
        <taxon>Pseudomonadati</taxon>
        <taxon>Pseudomonadota</taxon>
        <taxon>Betaproteobacteria</taxon>
        <taxon>Burkholderiales</taxon>
        <taxon>Comamonadaceae</taxon>
        <taxon>Paracidovorax</taxon>
    </lineage>
</organism>
<reference evidence="4" key="1">
    <citation type="submission" date="2016-10" db="EMBL/GenBank/DDBJ databases">
        <authorList>
            <person name="Varghese N."/>
            <person name="Submissions S."/>
        </authorList>
    </citation>
    <scope>NUCLEOTIDE SEQUENCE [LARGE SCALE GENOMIC DNA]</scope>
    <source>
        <strain evidence="4">DSM 27981</strain>
    </source>
</reference>
<dbReference type="GO" id="GO:0071111">
    <property type="term" value="F:cyclic-guanylate-specific phosphodiesterase activity"/>
    <property type="evidence" value="ECO:0007669"/>
    <property type="project" value="InterPro"/>
</dbReference>
<sequence length="404" mass="43142">MDMLMLAYGTALQAQIHDAMVERLRACGFTAHCLSGERAVFLIDLQAETYESPAALDQLLERVRSVLEDHPIPFEAERVYLRAGLDVFYLPDGRASTEVQEAVAVLGSASGHGDGRVVANLRSDLLQAGMLLDALEEGTLALAFQPILRTDGSVLYHEALLRHAAPGTRGAFNLPQAIMALERTGGAARLDQCVVWTCVRLLQEHPDQRLGCNVSASSVGDAAWWRLLLAYLAEHPQVAGRLVLEITETSAVPTSAEAFDLLAQLRACGARIAIDDMGAGHSTLEFLARSLADVVKMDRNLLIHALHSPAPADMLRNLVAACSVLCPCVVVEGIETAAEFAAVQQSGARGLQGFLIQVPELKPAWLKPALAIVVWDATAAVPASTPPEGAARPARHAGLQPLAV</sequence>
<dbReference type="PROSITE" id="PS50883">
    <property type="entry name" value="EAL"/>
    <property type="match status" value="1"/>
</dbReference>
<dbReference type="PANTHER" id="PTHR33121:SF23">
    <property type="entry name" value="CYCLIC DI-GMP PHOSPHODIESTERASE PDEB"/>
    <property type="match status" value="1"/>
</dbReference>
<gene>
    <name evidence="3" type="ORF">SAMN04489711_12072</name>
</gene>
<dbReference type="InterPro" id="IPR035919">
    <property type="entry name" value="EAL_sf"/>
</dbReference>
<dbReference type="InterPro" id="IPR050706">
    <property type="entry name" value="Cyclic-di-GMP_PDE-like"/>
</dbReference>
<dbReference type="AlphaFoldDB" id="A0A1I2HBI6"/>
<evidence type="ECO:0000313" key="3">
    <source>
        <dbReference type="EMBL" id="SFF25951.1"/>
    </source>
</evidence>
<dbReference type="InterPro" id="IPR001633">
    <property type="entry name" value="EAL_dom"/>
</dbReference>
<dbReference type="STRING" id="1177982.SAMN04489711_12072"/>
<name>A0A1I2HBI6_9BURK</name>
<dbReference type="SMART" id="SM00052">
    <property type="entry name" value="EAL"/>
    <property type="match status" value="1"/>
</dbReference>
<dbReference type="EMBL" id="FONX01000020">
    <property type="protein sequence ID" value="SFF25951.1"/>
    <property type="molecule type" value="Genomic_DNA"/>
</dbReference>
<dbReference type="Proteomes" id="UP000199119">
    <property type="component" value="Unassembled WGS sequence"/>
</dbReference>